<comment type="domain">
    <text evidence="6">Contains large globular domains required for ATP hydrolysis at each terminus and a third globular domain forming a flexible hinge near the middle of the molecule. These domains are separated by coiled-coil structures.</text>
</comment>
<dbReference type="Pfam" id="PF02463">
    <property type="entry name" value="SMC_N"/>
    <property type="match status" value="1"/>
</dbReference>
<evidence type="ECO:0000259" key="7">
    <source>
        <dbReference type="SMART" id="SM00968"/>
    </source>
</evidence>
<evidence type="ECO:0000256" key="3">
    <source>
        <dbReference type="ARBA" id="ARBA00022840"/>
    </source>
</evidence>
<comment type="function">
    <text evidence="6">Required for chromosome condensation and partitioning.</text>
</comment>
<name>A0ABW9H0R4_9FIRM</name>
<feature type="domain" description="SMC hinge" evidence="7">
    <location>
        <begin position="521"/>
        <end position="635"/>
    </location>
</feature>
<dbReference type="EMBL" id="JBJUVG010000012">
    <property type="protein sequence ID" value="MFM9414270.1"/>
    <property type="molecule type" value="Genomic_DNA"/>
</dbReference>
<accession>A0ABW9H0R4</accession>
<keyword evidence="9" id="KW-1185">Reference proteome</keyword>
<protein>
    <recommendedName>
        <fullName evidence="6">Chromosome partition protein Smc</fullName>
    </recommendedName>
</protein>
<dbReference type="CDD" id="cd03278">
    <property type="entry name" value="ABC_SMC_barmotin"/>
    <property type="match status" value="2"/>
</dbReference>
<dbReference type="InterPro" id="IPR024704">
    <property type="entry name" value="SMC"/>
</dbReference>
<evidence type="ECO:0000256" key="1">
    <source>
        <dbReference type="ARBA" id="ARBA00022490"/>
    </source>
</evidence>
<feature type="coiled-coil region" evidence="6">
    <location>
        <begin position="990"/>
        <end position="1024"/>
    </location>
</feature>
<feature type="coiled-coil region" evidence="6">
    <location>
        <begin position="878"/>
        <end position="912"/>
    </location>
</feature>
<dbReference type="SUPFAM" id="SSF75553">
    <property type="entry name" value="Smc hinge domain"/>
    <property type="match status" value="1"/>
</dbReference>
<evidence type="ECO:0000313" key="9">
    <source>
        <dbReference type="Proteomes" id="UP001631949"/>
    </source>
</evidence>
<comment type="caution">
    <text evidence="8">The sequence shown here is derived from an EMBL/GenBank/DDBJ whole genome shotgun (WGS) entry which is preliminary data.</text>
</comment>
<keyword evidence="3 6" id="KW-0067">ATP-binding</keyword>
<dbReference type="Gene3D" id="1.20.1060.20">
    <property type="match status" value="1"/>
</dbReference>
<evidence type="ECO:0000256" key="5">
    <source>
        <dbReference type="ARBA" id="ARBA00023125"/>
    </source>
</evidence>
<reference evidence="8 9" key="1">
    <citation type="journal article" date="2016" name="Int. J. Syst. Evol. Microbiol.">
        <title>Peptococcus simiae sp. nov., isolated from rhesus macaque faeces and emended description of the genus Peptococcus.</title>
        <authorList>
            <person name="Shkoporov A.N."/>
            <person name="Efimov B.A."/>
            <person name="Kondova I."/>
            <person name="Ouwerling B."/>
            <person name="Chaplin A.V."/>
            <person name="Shcherbakova V.A."/>
            <person name="Langermans J.A.M."/>
        </authorList>
    </citation>
    <scope>NUCLEOTIDE SEQUENCE [LARGE SCALE GENOMIC DNA]</scope>
    <source>
        <strain evidence="8 9">M108</strain>
    </source>
</reference>
<dbReference type="Gene3D" id="3.30.70.1620">
    <property type="match status" value="1"/>
</dbReference>
<evidence type="ECO:0000256" key="2">
    <source>
        <dbReference type="ARBA" id="ARBA00022741"/>
    </source>
</evidence>
<dbReference type="InterPro" id="IPR027417">
    <property type="entry name" value="P-loop_NTPase"/>
</dbReference>
<feature type="coiled-coil region" evidence="6">
    <location>
        <begin position="388"/>
        <end position="474"/>
    </location>
</feature>
<keyword evidence="5 6" id="KW-0238">DNA-binding</keyword>
<dbReference type="PIRSF" id="PIRSF005719">
    <property type="entry name" value="SMC"/>
    <property type="match status" value="1"/>
</dbReference>
<dbReference type="InterPro" id="IPR036277">
    <property type="entry name" value="SMC_hinge_sf"/>
</dbReference>
<comment type="subunit">
    <text evidence="6">Homodimer.</text>
</comment>
<dbReference type="Gene3D" id="3.40.50.300">
    <property type="entry name" value="P-loop containing nucleotide triphosphate hydrolases"/>
    <property type="match status" value="2"/>
</dbReference>
<feature type="coiled-coil region" evidence="6">
    <location>
        <begin position="755"/>
        <end position="849"/>
    </location>
</feature>
<dbReference type="Proteomes" id="UP001631949">
    <property type="component" value="Unassembled WGS sequence"/>
</dbReference>
<feature type="coiled-coil region" evidence="6">
    <location>
        <begin position="297"/>
        <end position="359"/>
    </location>
</feature>
<dbReference type="InterPro" id="IPR003395">
    <property type="entry name" value="RecF/RecN/SMC_N"/>
</dbReference>
<dbReference type="HAMAP" id="MF_01894">
    <property type="entry name" value="Smc_prok"/>
    <property type="match status" value="1"/>
</dbReference>
<evidence type="ECO:0000256" key="6">
    <source>
        <dbReference type="HAMAP-Rule" id="MF_01894"/>
    </source>
</evidence>
<feature type="binding site" evidence="6">
    <location>
        <begin position="32"/>
        <end position="39"/>
    </location>
    <ligand>
        <name>ATP</name>
        <dbReference type="ChEBI" id="CHEBI:30616"/>
    </ligand>
</feature>
<dbReference type="NCBIfam" id="TIGR02168">
    <property type="entry name" value="SMC_prok_B"/>
    <property type="match status" value="1"/>
</dbReference>
<feature type="coiled-coil region" evidence="6">
    <location>
        <begin position="167"/>
        <end position="194"/>
    </location>
</feature>
<dbReference type="InterPro" id="IPR011890">
    <property type="entry name" value="SMC_prok"/>
</dbReference>
<dbReference type="RefSeq" id="WP_408977884.1">
    <property type="nucleotide sequence ID" value="NZ_JBJUVG010000012.1"/>
</dbReference>
<dbReference type="Pfam" id="PF06470">
    <property type="entry name" value="SMC_hinge"/>
    <property type="match status" value="1"/>
</dbReference>
<evidence type="ECO:0000313" key="8">
    <source>
        <dbReference type="EMBL" id="MFM9414270.1"/>
    </source>
</evidence>
<dbReference type="PANTHER" id="PTHR43977">
    <property type="entry name" value="STRUCTURAL MAINTENANCE OF CHROMOSOMES PROTEIN 3"/>
    <property type="match status" value="1"/>
</dbReference>
<keyword evidence="4 6" id="KW-0175">Coiled coil</keyword>
<gene>
    <name evidence="6 8" type="primary">smc</name>
    <name evidence="8" type="ORF">ACKQTC_07800</name>
</gene>
<evidence type="ECO:0000256" key="4">
    <source>
        <dbReference type="ARBA" id="ARBA00023054"/>
    </source>
</evidence>
<dbReference type="InterPro" id="IPR010935">
    <property type="entry name" value="SMC_hinge"/>
</dbReference>
<keyword evidence="2 6" id="KW-0547">Nucleotide-binding</keyword>
<comment type="subcellular location">
    <subcellularLocation>
        <location evidence="6">Cytoplasm</location>
    </subcellularLocation>
</comment>
<comment type="similarity">
    <text evidence="6">Belongs to the SMC family.</text>
</comment>
<keyword evidence="1 6" id="KW-0963">Cytoplasm</keyword>
<proteinExistence type="inferred from homology"/>
<dbReference type="SUPFAM" id="SSF52540">
    <property type="entry name" value="P-loop containing nucleoside triphosphate hydrolases"/>
    <property type="match status" value="1"/>
</dbReference>
<sequence>MYLKRLELQGFKSFADRTVFEFSPGVSAIVGPNGSGKSNVVDAVRWVLGEQSAKTLRGGKMEDVIFSGSHGRKPVGMAKVTLVLDNSDGGLPLDYQEVAVSRTLYRSGESRYEINRQETRLRDVHELFMDTGLGKDGFSIIGQGKIDDILSLQADERRGLIEEAAGISKYKYRKREAERRLQSTEGDIDRLEDIFYELDSRLPGLADQAEAVQTYRALDEKEKALHLAQVVNQYQLAEKDREPALAALAEAEDAYVAKVNAVRQVSTEEVEVRTQRLVLADRVEADNERHLALVQGYNEAERQRALAEERLKQLAYLAEEDEASLGQERDRLQAAEDRLAALSEKKAALLATCNRLKADLAGFDRALSDRRRRQQEDNQALEALGQAQFKLLRDQAEARNNLARLEEQARAESIQQNRYEGAIAALADKKEDLEARLAEAQYRAGQEEGALQAAQEEAQRLDEDRHRLARQEEAAAASLAQLSRETIQAQSRLKALADMEAAGSGYYGGVQAVLRNKGQFPGLIGTVAQRISFDPQYAHALESALGGAAQHIIASDDQAAQGAIQWLKTHKSGRATFLPRNTVHGLAPGKAIDDEAFIGYAVDLVTYAPEDEGIMRQLLSRIAIVKSLPDAVRLAKAGGFRQRLVTLEGDLVSPGGSLSGGRGKGQSVLSRTAERLALKDRLQALAGDEKEAQVKLDRCRTEGAQVKEAFQTVQAQLTDLRQSQALHKQTLAGLAKEAEALDREDRVLALDGESLATARQDREKAHIEAQAALEKALDQYAANEAQEAALKEKLAAGHGEDDDLTGKRQQSQVALAQAQESLRHQVDLLAEAQDRQASLQAGINRLEDRCQGRAEEKGALERSLAKNQTAVKGGKEALESLQKALLADREALQALQTREAAMTETLAQATKDRDQAKAGYDKALAKMTGIQDKRDRAAADLTANFDWAMDEAIQAADLSLLDQYSSRDLARWRREKAAMGPLNFNAPEEYQALHDRSQFLRQQLDDLEGAKKRLIKVISEMEEVMADRFAQTFHALNDRFNRIFQQIFLGGQARLSLSMPENMLETGVDIMAQPPGKRERTLTLLSGGERAMTAIALLFALLEVRPSPFVILDEIEAALDAANVERFARFIEAYAEGTQFVIISHRQGTMEAAESLYGVTMDKDGISRLVSVQIDDYLEKET</sequence>
<dbReference type="SMART" id="SM00968">
    <property type="entry name" value="SMC_hinge"/>
    <property type="match status" value="1"/>
</dbReference>
<organism evidence="8 9">
    <name type="scientific">Peptococcus simiae</name>
    <dbReference type="NCBI Taxonomy" id="1643805"/>
    <lineage>
        <taxon>Bacteria</taxon>
        <taxon>Bacillati</taxon>
        <taxon>Bacillota</taxon>
        <taxon>Clostridia</taxon>
        <taxon>Eubacteriales</taxon>
        <taxon>Peptococcaceae</taxon>
        <taxon>Peptococcus</taxon>
    </lineage>
</organism>